<evidence type="ECO:0000313" key="1">
    <source>
        <dbReference type="EMBL" id="QHN36089.1"/>
    </source>
</evidence>
<gene>
    <name evidence="1" type="ORF">GII31_15635</name>
</gene>
<proteinExistence type="predicted"/>
<accession>A0ABX6IL57</accession>
<dbReference type="RefSeq" id="WP_213244349.1">
    <property type="nucleotide sequence ID" value="NZ_CP045806.1"/>
</dbReference>
<organism evidence="1 2">
    <name type="scientific">Gordonia pseudamarae</name>
    <dbReference type="NCBI Taxonomy" id="2831662"/>
    <lineage>
        <taxon>Bacteria</taxon>
        <taxon>Bacillati</taxon>
        <taxon>Actinomycetota</taxon>
        <taxon>Actinomycetes</taxon>
        <taxon>Mycobacteriales</taxon>
        <taxon>Gordoniaceae</taxon>
        <taxon>Gordonia</taxon>
    </lineage>
</organism>
<dbReference type="EMBL" id="CP045809">
    <property type="protein sequence ID" value="QHN36089.1"/>
    <property type="molecule type" value="Genomic_DNA"/>
</dbReference>
<reference evidence="1" key="1">
    <citation type="journal article" date="2021" name="Nat. Microbiol.">
        <title>Cocultivation of an ultrasmall environmental parasitic bacterium with lytic ability against bacteria associated with wastewater foams.</title>
        <authorList>
            <person name="Batinovic S."/>
            <person name="Rose J.J.A."/>
            <person name="Ratcliffe J."/>
            <person name="Seviour R.J."/>
            <person name="Petrovski S."/>
        </authorList>
    </citation>
    <scope>NUCLEOTIDE SEQUENCE</scope>
    <source>
        <strain evidence="1">CON9</strain>
    </source>
</reference>
<protein>
    <submittedName>
        <fullName evidence="1">Uncharacterized protein</fullName>
    </submittedName>
</protein>
<sequence>MSTPFRLGGTDPGAGDVPLSEYPRWALDVLAGLYGADAVDAEVRREEHRTAPAPRPDGVTVSATCLELEAITQLARAIEGWFGRRRRARHADPA</sequence>
<name>A0ABX6IL57_9ACTN</name>
<keyword evidence="2" id="KW-1185">Reference proteome</keyword>
<evidence type="ECO:0000313" key="2">
    <source>
        <dbReference type="Proteomes" id="UP001059836"/>
    </source>
</evidence>
<dbReference type="Proteomes" id="UP001059836">
    <property type="component" value="Chromosome"/>
</dbReference>